<organism evidence="1">
    <name type="scientific">Siphoviridae sp. ctsAY3</name>
    <dbReference type="NCBI Taxonomy" id="2827281"/>
    <lineage>
        <taxon>Viruses</taxon>
        <taxon>Duplodnaviria</taxon>
        <taxon>Heunggongvirae</taxon>
        <taxon>Uroviricota</taxon>
        <taxon>Caudoviricetes</taxon>
    </lineage>
</organism>
<protein>
    <submittedName>
        <fullName evidence="1">Cysteine-rich protein</fullName>
    </submittedName>
</protein>
<sequence length="39" mass="4341">MDSAPDTKSRLIIPKKGRYPDYYVKCGHCGAEIGVIKTE</sequence>
<reference evidence="1" key="1">
    <citation type="journal article" date="2021" name="Proc. Natl. Acad. Sci. U.S.A.">
        <title>A Catalog of Tens of Thousands of Viruses from Human Metagenomes Reveals Hidden Associations with Chronic Diseases.</title>
        <authorList>
            <person name="Tisza M.J."/>
            <person name="Buck C.B."/>
        </authorList>
    </citation>
    <scope>NUCLEOTIDE SEQUENCE</scope>
    <source>
        <strain evidence="1">CtsAY3</strain>
    </source>
</reference>
<evidence type="ECO:0000313" key="1">
    <source>
        <dbReference type="EMBL" id="DAE25792.1"/>
    </source>
</evidence>
<proteinExistence type="predicted"/>
<name>A0A8S5R367_9CAUD</name>
<accession>A0A8S5R367</accession>
<dbReference type="EMBL" id="BK015802">
    <property type="protein sequence ID" value="DAE25792.1"/>
    <property type="molecule type" value="Genomic_DNA"/>
</dbReference>